<dbReference type="EMBL" id="CP000471">
    <property type="protein sequence ID" value="ABK45720.1"/>
    <property type="molecule type" value="Genomic_DNA"/>
</dbReference>
<dbReference type="PANTHER" id="PTHR32182">
    <property type="entry name" value="DNA REPLICATION AND REPAIR PROTEIN RECF"/>
    <property type="match status" value="1"/>
</dbReference>
<reference evidence="2 3" key="2">
    <citation type="journal article" date="2012" name="Int. J. Syst. Evol. Microbiol.">
        <title>Magnetococcus marinus gen. nov., sp. nov., a marine, magnetotactic bacterium that represents a novel lineage (Magnetococcaceae fam. nov.; Magnetococcales ord. nov.) at the base of the Alphaproteobacteria.</title>
        <authorList>
            <person name="Bazylinski D.A."/>
            <person name="Williams T.J."/>
            <person name="Lefevre C.T."/>
            <person name="Berg R.J."/>
            <person name="Zhang C.L."/>
            <person name="Bowser S.S."/>
            <person name="Dean A.J."/>
            <person name="Beveridge T.J."/>
        </authorList>
    </citation>
    <scope>NUCLEOTIDE SEQUENCE [LARGE SCALE GENOMIC DNA]</scope>
    <source>
        <strain evidence="3">ATCC BAA-1437 / JCM 17883 / MC-1</strain>
    </source>
</reference>
<dbReference type="Proteomes" id="UP000002586">
    <property type="component" value="Chromosome"/>
</dbReference>
<dbReference type="Gene3D" id="3.40.50.300">
    <property type="entry name" value="P-loop containing nucleotide triphosphate hydrolases"/>
    <property type="match status" value="1"/>
</dbReference>
<name>A0LCM7_MAGMM</name>
<dbReference type="InterPro" id="IPR038729">
    <property type="entry name" value="Rad50/SbcC_AAA"/>
</dbReference>
<protein>
    <recommendedName>
        <fullName evidence="1">Rad50/SbcC-type AAA domain-containing protein</fullName>
    </recommendedName>
</protein>
<dbReference type="eggNOG" id="COG3950">
    <property type="taxonomic scope" value="Bacteria"/>
</dbReference>
<dbReference type="KEGG" id="mgm:Mmc1_3230"/>
<feature type="domain" description="Rad50/SbcC-type AAA" evidence="1">
    <location>
        <begin position="26"/>
        <end position="102"/>
    </location>
</feature>
<dbReference type="SUPFAM" id="SSF52540">
    <property type="entry name" value="P-loop containing nucleoside triphosphate hydrolases"/>
    <property type="match status" value="1"/>
</dbReference>
<dbReference type="Pfam" id="PF13476">
    <property type="entry name" value="AAA_23"/>
    <property type="match status" value="1"/>
</dbReference>
<reference evidence="3" key="1">
    <citation type="journal article" date="2009" name="Appl. Environ. Microbiol.">
        <title>Complete genome sequence of the chemolithoautotrophic marine magnetotactic coccus strain MC-1.</title>
        <authorList>
            <person name="Schubbe S."/>
            <person name="Williams T.J."/>
            <person name="Xie G."/>
            <person name="Kiss H.E."/>
            <person name="Brettin T.S."/>
            <person name="Martinez D."/>
            <person name="Ross C.A."/>
            <person name="Schuler D."/>
            <person name="Cox B.L."/>
            <person name="Nealson K.H."/>
            <person name="Bazylinski D.A."/>
        </authorList>
    </citation>
    <scope>NUCLEOTIDE SEQUENCE [LARGE SCALE GENOMIC DNA]</scope>
    <source>
        <strain evidence="3">ATCC BAA-1437 / JCM 17883 / MC-1</strain>
    </source>
</reference>
<keyword evidence="3" id="KW-1185">Reference proteome</keyword>
<evidence type="ECO:0000313" key="2">
    <source>
        <dbReference type="EMBL" id="ABK45720.1"/>
    </source>
</evidence>
<sequence length="113" mass="12816">MLLRGIPLRPPCVFLVESRDPMRLTRVTLEHYRRFKQLEIQLGNAPIVVLIGNNGAGKSSILEGVAKGLSWLTARIRREHGTGRPILLNEIFCVTPRITVEFTVEQIRSPLHH</sequence>
<dbReference type="GO" id="GO:0016887">
    <property type="term" value="F:ATP hydrolysis activity"/>
    <property type="evidence" value="ECO:0007669"/>
    <property type="project" value="InterPro"/>
</dbReference>
<organism evidence="2 3">
    <name type="scientific">Magnetococcus marinus (strain ATCC BAA-1437 / JCM 17883 / MC-1)</name>
    <dbReference type="NCBI Taxonomy" id="156889"/>
    <lineage>
        <taxon>Bacteria</taxon>
        <taxon>Pseudomonadati</taxon>
        <taxon>Pseudomonadota</taxon>
        <taxon>Magnetococcia</taxon>
        <taxon>Magnetococcales</taxon>
        <taxon>Magnetococcaceae</taxon>
        <taxon>Magnetococcus</taxon>
    </lineage>
</organism>
<dbReference type="GO" id="GO:0000731">
    <property type="term" value="P:DNA synthesis involved in DNA repair"/>
    <property type="evidence" value="ECO:0007669"/>
    <property type="project" value="TreeGrafter"/>
</dbReference>
<dbReference type="PANTHER" id="PTHR32182:SF23">
    <property type="entry name" value="ATP BINDING PROTEIN"/>
    <property type="match status" value="1"/>
</dbReference>
<evidence type="ECO:0000259" key="1">
    <source>
        <dbReference type="Pfam" id="PF13476"/>
    </source>
</evidence>
<gene>
    <name evidence="2" type="ordered locus">Mmc1_3230</name>
</gene>
<dbReference type="HOGENOM" id="CLU_2130452_0_0_5"/>
<dbReference type="AlphaFoldDB" id="A0LCM7"/>
<dbReference type="InterPro" id="IPR027417">
    <property type="entry name" value="P-loop_NTPase"/>
</dbReference>
<accession>A0LCM7</accession>
<proteinExistence type="predicted"/>
<evidence type="ECO:0000313" key="3">
    <source>
        <dbReference type="Proteomes" id="UP000002586"/>
    </source>
</evidence>
<dbReference type="GO" id="GO:0006302">
    <property type="term" value="P:double-strand break repair"/>
    <property type="evidence" value="ECO:0007669"/>
    <property type="project" value="InterPro"/>
</dbReference>